<keyword evidence="1" id="KW-1133">Transmembrane helix</keyword>
<dbReference type="Proteomes" id="UP000271700">
    <property type="component" value="Unassembled WGS sequence"/>
</dbReference>
<protein>
    <submittedName>
        <fullName evidence="2">Uncharacterized protein</fullName>
    </submittedName>
</protein>
<dbReference type="STRING" id="981384.GCA_000192475_02754"/>
<evidence type="ECO:0000313" key="2">
    <source>
        <dbReference type="EMBL" id="RLK10118.1"/>
    </source>
</evidence>
<reference evidence="2 3" key="1">
    <citation type="submission" date="2018-10" db="EMBL/GenBank/DDBJ databases">
        <title>Genomic Encyclopedia of Archaeal and Bacterial Type Strains, Phase II (KMG-II): from individual species to whole genera.</title>
        <authorList>
            <person name="Goeker M."/>
        </authorList>
    </citation>
    <scope>NUCLEOTIDE SEQUENCE [LARGE SCALE GENOMIC DNA]</scope>
    <source>
        <strain evidence="2 3">DSM 29317</strain>
    </source>
</reference>
<dbReference type="RefSeq" id="WP_010439034.1">
    <property type="nucleotide sequence ID" value="NZ_AEYW01000006.1"/>
</dbReference>
<name>A0A497ZL54_9RHOB</name>
<feature type="transmembrane region" description="Helical" evidence="1">
    <location>
        <begin position="68"/>
        <end position="90"/>
    </location>
</feature>
<keyword evidence="1" id="KW-0812">Transmembrane</keyword>
<gene>
    <name evidence="2" type="ORF">CLV75_0083</name>
</gene>
<organism evidence="2 3">
    <name type="scientific">Ruegeria conchae</name>
    <dbReference type="NCBI Taxonomy" id="981384"/>
    <lineage>
        <taxon>Bacteria</taxon>
        <taxon>Pseudomonadati</taxon>
        <taxon>Pseudomonadota</taxon>
        <taxon>Alphaproteobacteria</taxon>
        <taxon>Rhodobacterales</taxon>
        <taxon>Roseobacteraceae</taxon>
        <taxon>Ruegeria</taxon>
    </lineage>
</organism>
<accession>A0A497ZL54</accession>
<dbReference type="AlphaFoldDB" id="A0A497ZL54"/>
<sequence length="167" mass="18035">MNTPAHLLIGAAAFARPAQGAALCAALLGSVLPDLSLYVMASASLYILNIPAQVVFDQLYFSPAWQTVFAVDNSFFVWGTALGLGLWRGWHLLTHRCVRRAAALGDGFLIARRRWSATILAAQFLGLRKPHQLLGQYASRHLGRAHIHGGVFGGLCGVVATRPFDRG</sequence>
<comment type="caution">
    <text evidence="2">The sequence shown here is derived from an EMBL/GenBank/DDBJ whole genome shotgun (WGS) entry which is preliminary data.</text>
</comment>
<evidence type="ECO:0000313" key="3">
    <source>
        <dbReference type="Proteomes" id="UP000271700"/>
    </source>
</evidence>
<evidence type="ECO:0000256" key="1">
    <source>
        <dbReference type="SAM" id="Phobius"/>
    </source>
</evidence>
<keyword evidence="1" id="KW-0472">Membrane</keyword>
<keyword evidence="3" id="KW-1185">Reference proteome</keyword>
<dbReference type="EMBL" id="RCCT01000001">
    <property type="protein sequence ID" value="RLK10118.1"/>
    <property type="molecule type" value="Genomic_DNA"/>
</dbReference>
<proteinExistence type="predicted"/>